<evidence type="ECO:0000259" key="5">
    <source>
        <dbReference type="SMART" id="SM00662"/>
    </source>
</evidence>
<dbReference type="Proteomes" id="UP000824890">
    <property type="component" value="Unassembled WGS sequence"/>
</dbReference>
<gene>
    <name evidence="6" type="ORF">HID58_060121</name>
</gene>
<dbReference type="HAMAP" id="MF_00320">
    <property type="entry name" value="RNApol_arch_Rpo3"/>
    <property type="match status" value="1"/>
</dbReference>
<evidence type="ECO:0000256" key="4">
    <source>
        <dbReference type="SAM" id="MobiDB-lite"/>
    </source>
</evidence>
<dbReference type="CDD" id="cd07032">
    <property type="entry name" value="RNAP_I_II_AC40"/>
    <property type="match status" value="1"/>
</dbReference>
<dbReference type="PANTHER" id="PTHR11800">
    <property type="entry name" value="DNA-DIRECTED RNA POLYMERASE"/>
    <property type="match status" value="1"/>
</dbReference>
<evidence type="ECO:0000256" key="2">
    <source>
        <dbReference type="ARBA" id="ARBA00023163"/>
    </source>
</evidence>
<feature type="domain" description="DNA-directed RNA polymerase RpoA/D/Rpb3-type" evidence="5">
    <location>
        <begin position="155"/>
        <end position="458"/>
    </location>
</feature>
<reference evidence="6 7" key="1">
    <citation type="submission" date="2021-05" db="EMBL/GenBank/DDBJ databases">
        <title>Genome Assembly of Synthetic Allotetraploid Brassica napus Reveals Homoeologous Exchanges between Subgenomes.</title>
        <authorList>
            <person name="Davis J.T."/>
        </authorList>
    </citation>
    <scope>NUCLEOTIDE SEQUENCE [LARGE SCALE GENOMIC DNA]</scope>
    <source>
        <strain evidence="7">cv. Da-Ae</strain>
        <tissue evidence="6">Seedling</tissue>
    </source>
</reference>
<feature type="region of interest" description="Disordered" evidence="4">
    <location>
        <begin position="255"/>
        <end position="283"/>
    </location>
</feature>
<dbReference type="SMART" id="SM00662">
    <property type="entry name" value="RPOLD"/>
    <property type="match status" value="1"/>
</dbReference>
<keyword evidence="1" id="KW-0240">DNA-directed RNA polymerase</keyword>
<feature type="non-terminal residue" evidence="6">
    <location>
        <position position="1"/>
    </location>
</feature>
<organism evidence="6 7">
    <name type="scientific">Brassica napus</name>
    <name type="common">Rape</name>
    <dbReference type="NCBI Taxonomy" id="3708"/>
    <lineage>
        <taxon>Eukaryota</taxon>
        <taxon>Viridiplantae</taxon>
        <taxon>Streptophyta</taxon>
        <taxon>Embryophyta</taxon>
        <taxon>Tracheophyta</taxon>
        <taxon>Spermatophyta</taxon>
        <taxon>Magnoliopsida</taxon>
        <taxon>eudicotyledons</taxon>
        <taxon>Gunneridae</taxon>
        <taxon>Pentapetalae</taxon>
        <taxon>rosids</taxon>
        <taxon>malvids</taxon>
        <taxon>Brassicales</taxon>
        <taxon>Brassicaceae</taxon>
        <taxon>Brassiceae</taxon>
        <taxon>Brassica</taxon>
    </lineage>
</organism>
<dbReference type="PANTHER" id="PTHR11800:SF13">
    <property type="entry name" value="DNA-DIRECTED RNA POLYMERASES I AND III SUBUNIT RPAC1"/>
    <property type="match status" value="1"/>
</dbReference>
<sequence>TEVPLQRKMATKEGEGEVKKIVTEEEKTFAKNFNIMDLADIPTGLPPHLQLQRTRVLCKNDAPIHVPSSFSRYFTSKQLSFCEFFGLRVLQYQSMGLTASVVYSGAYNGVGVDNSVKLENFSENFKVDVIEISNDGMELTFDMIGIDAASYNGMELTFDMIGIDAASYSLPTMAFEKVFIANNTSIVQDEVLAQRMGLVPIAADPKLFEYLSENDQPNEKNTIVFKLHAKCAKGEGRKKVLTKELIWLPKGSELVKESGDPNSKPKTYTSVSRSQEESFPEFTDNPITPSYPDILIAKLGPGHEIELEAHAVKGIGKTHAKWLPVATAWYRMLPEVILLREVEDEDTERLVEACPEKVFDIEDMGNGRKRATVAWPRNCTLCRQCVRENYGEEVKIEGIQREKWIENVALRRVKNHFIFLLFAFLSVKIESTGSLPPDVLFTEAVKILEDKCERVIANLS</sequence>
<dbReference type="Pfam" id="PF01000">
    <property type="entry name" value="RNA_pol_A_bac"/>
    <property type="match status" value="1"/>
</dbReference>
<dbReference type="EMBL" id="JAGKQM010000014">
    <property type="protein sequence ID" value="KAH0884025.1"/>
    <property type="molecule type" value="Genomic_DNA"/>
</dbReference>
<keyword evidence="7" id="KW-1185">Reference proteome</keyword>
<comment type="similarity">
    <text evidence="3">Belongs to the archaeal Rpo3/eukaryotic RPB3 RNA polymerase subunit family.</text>
</comment>
<comment type="caution">
    <text evidence="6">The sequence shown here is derived from an EMBL/GenBank/DDBJ whole genome shotgun (WGS) entry which is preliminary data.</text>
</comment>
<proteinExistence type="inferred from homology"/>
<evidence type="ECO:0000256" key="1">
    <source>
        <dbReference type="ARBA" id="ARBA00022478"/>
    </source>
</evidence>
<dbReference type="InterPro" id="IPR011263">
    <property type="entry name" value="DNA-dir_RNA_pol_RpoA/D/Rpb3"/>
</dbReference>
<evidence type="ECO:0000313" key="6">
    <source>
        <dbReference type="EMBL" id="KAH0884025.1"/>
    </source>
</evidence>
<dbReference type="InterPro" id="IPR050518">
    <property type="entry name" value="Rpo3/RPB3_RNA_Pol_subunit"/>
</dbReference>
<dbReference type="InterPro" id="IPR036603">
    <property type="entry name" value="RBP11-like"/>
</dbReference>
<accession>A0ABQ7ZUU9</accession>
<dbReference type="Gene3D" id="3.30.1360.10">
    <property type="entry name" value="RNA polymerase, RBP11-like subunit"/>
    <property type="match status" value="1"/>
</dbReference>
<evidence type="ECO:0000313" key="7">
    <source>
        <dbReference type="Proteomes" id="UP000824890"/>
    </source>
</evidence>
<dbReference type="SUPFAM" id="SSF55257">
    <property type="entry name" value="RBP11-like subunits of RNA polymerase"/>
    <property type="match status" value="1"/>
</dbReference>
<dbReference type="Gene3D" id="2.170.120.12">
    <property type="entry name" value="DNA-directed RNA polymerase, insert domain"/>
    <property type="match status" value="1"/>
</dbReference>
<dbReference type="Pfam" id="PF01193">
    <property type="entry name" value="RNA_pol_L"/>
    <property type="match status" value="1"/>
</dbReference>
<protein>
    <recommendedName>
        <fullName evidence="5">DNA-directed RNA polymerase RpoA/D/Rpb3-type domain-containing protein</fullName>
    </recommendedName>
</protein>
<name>A0ABQ7ZUU9_BRANA</name>
<dbReference type="InterPro" id="IPR033901">
    <property type="entry name" value="RNAPI/III_AC40"/>
</dbReference>
<dbReference type="SUPFAM" id="SSF56553">
    <property type="entry name" value="Insert subdomain of RNA polymerase alpha subunit"/>
    <property type="match status" value="1"/>
</dbReference>
<evidence type="ECO:0000256" key="3">
    <source>
        <dbReference type="ARBA" id="ARBA00025804"/>
    </source>
</evidence>
<feature type="compositionally biased region" description="Polar residues" evidence="4">
    <location>
        <begin position="260"/>
        <end position="273"/>
    </location>
</feature>
<keyword evidence="2" id="KW-0804">Transcription</keyword>
<dbReference type="InterPro" id="IPR036643">
    <property type="entry name" value="RNApol_insert_sf"/>
</dbReference>
<dbReference type="InterPro" id="IPR022842">
    <property type="entry name" value="RNAP_Rpo3/Rpb3/RPAC1"/>
</dbReference>
<dbReference type="InterPro" id="IPR011262">
    <property type="entry name" value="DNA-dir_RNA_pol_insert"/>
</dbReference>